<sequence>MNHVHRGAVNALRFGRRTLAAAVVLTLCAVVALTAATVVRGADEAAEAALASGSGLRQIDLEAPHDDPGARRLTGTALDGVRALEGVESVEPLLQASFDSGTDESLPPFLLHATTERPSLRPPLLHRSRDAVFPLRGREVVLPAVGDGQDLTGLLGRSVDVAHTRRTGENRGTAVADRITVVGLYDPAWRQDGPNAAYAAAPLVVEWAAAREGVSPERFLATRGFSGATVVVARPEAVAPVLERLHRDRFSARAVADRVRELPLLLELFRWGSWLMLGLLGAVAAAAGVGMGGTLLRERIHEVGLLRAVGHTRRQILTAFAVEAGCLGLAAGAAGALLGSALGALAVRGLRGLELFARHLPAGLVLPGPWTVAATLLLPAAAVLAGAAGPLRRAVRTDPVRALRSW</sequence>
<keyword evidence="3 7" id="KW-0812">Transmembrane</keyword>
<feature type="domain" description="ABC3 transporter permease C-terminal" evidence="8">
    <location>
        <begin position="275"/>
        <end position="399"/>
    </location>
</feature>
<evidence type="ECO:0000259" key="8">
    <source>
        <dbReference type="Pfam" id="PF02687"/>
    </source>
</evidence>
<evidence type="ECO:0000256" key="5">
    <source>
        <dbReference type="ARBA" id="ARBA00023136"/>
    </source>
</evidence>
<comment type="similarity">
    <text evidence="6">Belongs to the ABC-4 integral membrane protein family.</text>
</comment>
<dbReference type="InterPro" id="IPR050250">
    <property type="entry name" value="Macrolide_Exporter_MacB"/>
</dbReference>
<keyword evidence="4 7" id="KW-1133">Transmembrane helix</keyword>
<proteinExistence type="inferred from homology"/>
<comment type="caution">
    <text evidence="9">The sequence shown here is derived from an EMBL/GenBank/DDBJ whole genome shotgun (WGS) entry which is preliminary data.</text>
</comment>
<dbReference type="RefSeq" id="WP_345612041.1">
    <property type="nucleotide sequence ID" value="NZ_BAABJV010000003.1"/>
</dbReference>
<evidence type="ECO:0000313" key="9">
    <source>
        <dbReference type="EMBL" id="GAA4771861.1"/>
    </source>
</evidence>
<dbReference type="PANTHER" id="PTHR30572">
    <property type="entry name" value="MEMBRANE COMPONENT OF TRANSPORTER-RELATED"/>
    <property type="match status" value="1"/>
</dbReference>
<accession>A0ABP9A2B1</accession>
<keyword evidence="2" id="KW-1003">Cell membrane</keyword>
<name>A0ABP9A2B1_9ACTN</name>
<keyword evidence="5 7" id="KW-0472">Membrane</keyword>
<dbReference type="Proteomes" id="UP001501147">
    <property type="component" value="Unassembled WGS sequence"/>
</dbReference>
<reference evidence="10" key="1">
    <citation type="journal article" date="2019" name="Int. J. Syst. Evol. Microbiol.">
        <title>The Global Catalogue of Microorganisms (GCM) 10K type strain sequencing project: providing services to taxonomists for standard genome sequencing and annotation.</title>
        <authorList>
            <consortium name="The Broad Institute Genomics Platform"/>
            <consortium name="The Broad Institute Genome Sequencing Center for Infectious Disease"/>
            <person name="Wu L."/>
            <person name="Ma J."/>
        </authorList>
    </citation>
    <scope>NUCLEOTIDE SEQUENCE [LARGE SCALE GENOMIC DNA]</scope>
    <source>
        <strain evidence="10">JCM 18324</strain>
    </source>
</reference>
<feature type="transmembrane region" description="Helical" evidence="7">
    <location>
        <begin position="317"/>
        <end position="350"/>
    </location>
</feature>
<keyword evidence="10" id="KW-1185">Reference proteome</keyword>
<protein>
    <recommendedName>
        <fullName evidence="8">ABC3 transporter permease C-terminal domain-containing protein</fullName>
    </recommendedName>
</protein>
<evidence type="ECO:0000256" key="3">
    <source>
        <dbReference type="ARBA" id="ARBA00022692"/>
    </source>
</evidence>
<feature type="transmembrane region" description="Helical" evidence="7">
    <location>
        <begin position="370"/>
        <end position="391"/>
    </location>
</feature>
<dbReference type="PANTHER" id="PTHR30572:SF4">
    <property type="entry name" value="ABC TRANSPORTER PERMEASE YTRF"/>
    <property type="match status" value="1"/>
</dbReference>
<evidence type="ECO:0000256" key="7">
    <source>
        <dbReference type="SAM" id="Phobius"/>
    </source>
</evidence>
<gene>
    <name evidence="9" type="ORF">GCM10023329_19080</name>
</gene>
<dbReference type="InterPro" id="IPR003838">
    <property type="entry name" value="ABC3_permease_C"/>
</dbReference>
<feature type="transmembrane region" description="Helical" evidence="7">
    <location>
        <begin position="271"/>
        <end position="296"/>
    </location>
</feature>
<dbReference type="Pfam" id="PF02687">
    <property type="entry name" value="FtsX"/>
    <property type="match status" value="1"/>
</dbReference>
<evidence type="ECO:0000256" key="1">
    <source>
        <dbReference type="ARBA" id="ARBA00004651"/>
    </source>
</evidence>
<comment type="subcellular location">
    <subcellularLocation>
        <location evidence="1">Cell membrane</location>
        <topology evidence="1">Multi-pass membrane protein</topology>
    </subcellularLocation>
</comment>
<evidence type="ECO:0000256" key="4">
    <source>
        <dbReference type="ARBA" id="ARBA00022989"/>
    </source>
</evidence>
<evidence type="ECO:0000313" key="10">
    <source>
        <dbReference type="Proteomes" id="UP001501147"/>
    </source>
</evidence>
<evidence type="ECO:0000256" key="2">
    <source>
        <dbReference type="ARBA" id="ARBA00022475"/>
    </source>
</evidence>
<evidence type="ECO:0000256" key="6">
    <source>
        <dbReference type="ARBA" id="ARBA00038076"/>
    </source>
</evidence>
<organism evidence="9 10">
    <name type="scientific">Streptomyces sanyensis</name>
    <dbReference type="NCBI Taxonomy" id="568869"/>
    <lineage>
        <taxon>Bacteria</taxon>
        <taxon>Bacillati</taxon>
        <taxon>Actinomycetota</taxon>
        <taxon>Actinomycetes</taxon>
        <taxon>Kitasatosporales</taxon>
        <taxon>Streptomycetaceae</taxon>
        <taxon>Streptomyces</taxon>
    </lineage>
</organism>
<dbReference type="EMBL" id="BAABJV010000003">
    <property type="protein sequence ID" value="GAA4771861.1"/>
    <property type="molecule type" value="Genomic_DNA"/>
</dbReference>